<keyword evidence="2" id="KW-1185">Reference proteome</keyword>
<accession>A0ACC2S6T9</accession>
<comment type="caution">
    <text evidence="1">The sequence shown here is derived from an EMBL/GenBank/DDBJ whole genome shotgun (WGS) entry which is preliminary data.</text>
</comment>
<proteinExistence type="predicted"/>
<gene>
    <name evidence="1" type="ORF">DSO57_1017617</name>
</gene>
<organism evidence="1 2">
    <name type="scientific">Entomophthora muscae</name>
    <dbReference type="NCBI Taxonomy" id="34485"/>
    <lineage>
        <taxon>Eukaryota</taxon>
        <taxon>Fungi</taxon>
        <taxon>Fungi incertae sedis</taxon>
        <taxon>Zoopagomycota</taxon>
        <taxon>Entomophthoromycotina</taxon>
        <taxon>Entomophthoromycetes</taxon>
        <taxon>Entomophthorales</taxon>
        <taxon>Entomophthoraceae</taxon>
        <taxon>Entomophthora</taxon>
    </lineage>
</organism>
<evidence type="ECO:0000313" key="2">
    <source>
        <dbReference type="Proteomes" id="UP001165960"/>
    </source>
</evidence>
<reference evidence="1" key="1">
    <citation type="submission" date="2022-04" db="EMBL/GenBank/DDBJ databases">
        <title>Genome of the entomopathogenic fungus Entomophthora muscae.</title>
        <authorList>
            <person name="Elya C."/>
            <person name="Lovett B.R."/>
            <person name="Lee E."/>
            <person name="Macias A.M."/>
            <person name="Hajek A.E."/>
            <person name="De Bivort B.L."/>
            <person name="Kasson M.T."/>
            <person name="De Fine Licht H.H."/>
            <person name="Stajich J.E."/>
        </authorList>
    </citation>
    <scope>NUCLEOTIDE SEQUENCE</scope>
    <source>
        <strain evidence="1">Berkeley</strain>
    </source>
</reference>
<evidence type="ECO:0000313" key="1">
    <source>
        <dbReference type="EMBL" id="KAJ9057968.1"/>
    </source>
</evidence>
<name>A0ACC2S6T9_9FUNG</name>
<dbReference type="Proteomes" id="UP001165960">
    <property type="component" value="Unassembled WGS sequence"/>
</dbReference>
<sequence>MDNPRAPIPTLFHPLAFAFLLSYLGSYFLLGRSNPLLGRYRLLGEIFRMGTVSIPIGTLVTGLNPSTAIHLLEGGLLTIQEVQPTQLGAELGYFGTFLTQAAHQRSGPSQGTTQTGPKAQHPSIQKAVHPSLHQLYPAWKHG</sequence>
<protein>
    <submittedName>
        <fullName evidence="1">Uncharacterized protein</fullName>
    </submittedName>
</protein>
<dbReference type="EMBL" id="QTSX02005754">
    <property type="protein sequence ID" value="KAJ9057968.1"/>
    <property type="molecule type" value="Genomic_DNA"/>
</dbReference>